<proteinExistence type="predicted"/>
<keyword evidence="1" id="KW-0812">Transmembrane</keyword>
<gene>
    <name evidence="2" type="ORF">BDN71DRAFT_1451579</name>
</gene>
<keyword evidence="1" id="KW-1133">Transmembrane helix</keyword>
<evidence type="ECO:0000313" key="3">
    <source>
        <dbReference type="Proteomes" id="UP000807025"/>
    </source>
</evidence>
<feature type="transmembrane region" description="Helical" evidence="1">
    <location>
        <begin position="21"/>
        <end position="38"/>
    </location>
</feature>
<feature type="non-terminal residue" evidence="2">
    <location>
        <position position="65"/>
    </location>
</feature>
<dbReference type="AlphaFoldDB" id="A0A9P6D5Y1"/>
<reference evidence="2" key="1">
    <citation type="submission" date="2020-11" db="EMBL/GenBank/DDBJ databases">
        <authorList>
            <consortium name="DOE Joint Genome Institute"/>
            <person name="Ahrendt S."/>
            <person name="Riley R."/>
            <person name="Andreopoulos W."/>
            <person name="Labutti K."/>
            <person name="Pangilinan J."/>
            <person name="Ruiz-Duenas F.J."/>
            <person name="Barrasa J.M."/>
            <person name="Sanchez-Garcia M."/>
            <person name="Camarero S."/>
            <person name="Miyauchi S."/>
            <person name="Serrano A."/>
            <person name="Linde D."/>
            <person name="Babiker R."/>
            <person name="Drula E."/>
            <person name="Ayuso-Fernandez I."/>
            <person name="Pacheco R."/>
            <person name="Padilla G."/>
            <person name="Ferreira P."/>
            <person name="Barriuso J."/>
            <person name="Kellner H."/>
            <person name="Castanera R."/>
            <person name="Alfaro M."/>
            <person name="Ramirez L."/>
            <person name="Pisabarro A.G."/>
            <person name="Kuo A."/>
            <person name="Tritt A."/>
            <person name="Lipzen A."/>
            <person name="He G."/>
            <person name="Yan M."/>
            <person name="Ng V."/>
            <person name="Cullen D."/>
            <person name="Martin F."/>
            <person name="Rosso M.-N."/>
            <person name="Henrissat B."/>
            <person name="Hibbett D."/>
            <person name="Martinez A.T."/>
            <person name="Grigoriev I.V."/>
        </authorList>
    </citation>
    <scope>NUCLEOTIDE SEQUENCE</scope>
    <source>
        <strain evidence="2">ATCC 90797</strain>
    </source>
</reference>
<keyword evidence="3" id="KW-1185">Reference proteome</keyword>
<keyword evidence="1" id="KW-0472">Membrane</keyword>
<protein>
    <submittedName>
        <fullName evidence="2">Uncharacterized protein</fullName>
    </submittedName>
</protein>
<comment type="caution">
    <text evidence="2">The sequence shown here is derived from an EMBL/GenBank/DDBJ whole genome shotgun (WGS) entry which is preliminary data.</text>
</comment>
<name>A0A9P6D5Y1_PLEER</name>
<sequence length="65" mass="7819">MHAHFIARRYWHQRRLQSRKQMVYAAVTTTYCYFRYVAEVKMSHNHSRATAMSSLNGTLQLILRM</sequence>
<organism evidence="2 3">
    <name type="scientific">Pleurotus eryngii</name>
    <name type="common">Boletus of the steppes</name>
    <dbReference type="NCBI Taxonomy" id="5323"/>
    <lineage>
        <taxon>Eukaryota</taxon>
        <taxon>Fungi</taxon>
        <taxon>Dikarya</taxon>
        <taxon>Basidiomycota</taxon>
        <taxon>Agaricomycotina</taxon>
        <taxon>Agaricomycetes</taxon>
        <taxon>Agaricomycetidae</taxon>
        <taxon>Agaricales</taxon>
        <taxon>Pleurotineae</taxon>
        <taxon>Pleurotaceae</taxon>
        <taxon>Pleurotus</taxon>
    </lineage>
</organism>
<accession>A0A9P6D5Y1</accession>
<evidence type="ECO:0000313" key="2">
    <source>
        <dbReference type="EMBL" id="KAF9492382.1"/>
    </source>
</evidence>
<dbReference type="Proteomes" id="UP000807025">
    <property type="component" value="Unassembled WGS sequence"/>
</dbReference>
<evidence type="ECO:0000256" key="1">
    <source>
        <dbReference type="SAM" id="Phobius"/>
    </source>
</evidence>
<dbReference type="EMBL" id="MU154602">
    <property type="protein sequence ID" value="KAF9492382.1"/>
    <property type="molecule type" value="Genomic_DNA"/>
</dbReference>